<evidence type="ECO:0000256" key="1">
    <source>
        <dbReference type="ARBA" id="ARBA00023125"/>
    </source>
</evidence>
<evidence type="ECO:0000256" key="2">
    <source>
        <dbReference type="SAM" id="MobiDB-lite"/>
    </source>
</evidence>
<dbReference type="EMBL" id="LOPU01000004">
    <property type="protein sequence ID" value="KTG11445.1"/>
    <property type="molecule type" value="Genomic_DNA"/>
</dbReference>
<evidence type="ECO:0000313" key="4">
    <source>
        <dbReference type="EMBL" id="KTG11445.1"/>
    </source>
</evidence>
<feature type="domain" description="Cas12f1-like TNB" evidence="3">
    <location>
        <begin position="316"/>
        <end position="382"/>
    </location>
</feature>
<proteinExistence type="predicted"/>
<dbReference type="Pfam" id="PF07282">
    <property type="entry name" value="Cas12f1-like_TNB"/>
    <property type="match status" value="1"/>
</dbReference>
<dbReference type="STRING" id="1514971.AUR64_04100"/>
<feature type="compositionally biased region" description="Polar residues" evidence="2">
    <location>
        <begin position="419"/>
        <end position="438"/>
    </location>
</feature>
<dbReference type="NCBIfam" id="TIGR01766">
    <property type="entry name" value="IS200/IS605 family accessory protein TnpB-like domain"/>
    <property type="match status" value="1"/>
</dbReference>
<dbReference type="Proteomes" id="UP000054387">
    <property type="component" value="Unassembled WGS sequence"/>
</dbReference>
<reference evidence="4 5" key="1">
    <citation type="submission" date="2015-12" db="EMBL/GenBank/DDBJ databases">
        <title>Haloprofundus marisrubri gen. nov., sp. nov., an extremely halophilic archaeon isolated from the Discovery deep brine-seawater interface in the Red Sea.</title>
        <authorList>
            <person name="Zhang G."/>
            <person name="Stingl U."/>
            <person name="Rashid M."/>
        </authorList>
    </citation>
    <scope>NUCLEOTIDE SEQUENCE [LARGE SCALE GENOMIC DNA]</scope>
    <source>
        <strain evidence="4 5">SB9</strain>
    </source>
</reference>
<dbReference type="OrthoDB" id="168528at2157"/>
<comment type="caution">
    <text evidence="4">The sequence shown here is derived from an EMBL/GenBank/DDBJ whole genome shotgun (WGS) entry which is preliminary data.</text>
</comment>
<feature type="region of interest" description="Disordered" evidence="2">
    <location>
        <begin position="417"/>
        <end position="438"/>
    </location>
</feature>
<dbReference type="AlphaFoldDB" id="A0A0W1RCL6"/>
<keyword evidence="5" id="KW-1185">Reference proteome</keyword>
<gene>
    <name evidence="4" type="ORF">AUR64_04100</name>
</gene>
<evidence type="ECO:0000259" key="3">
    <source>
        <dbReference type="Pfam" id="PF07282"/>
    </source>
</evidence>
<dbReference type="InterPro" id="IPR010095">
    <property type="entry name" value="Cas12f1-like_TNB"/>
</dbReference>
<protein>
    <submittedName>
        <fullName evidence="4">Transposase</fullName>
    </submittedName>
</protein>
<sequence length="438" mass="50464">MGIEEVTKTARTRLCIESGERSWLKDARFTARDISNDTLRLKQDGYNKTEIQREVDRDGFLRNNKCAVVAKALQAWDSYKELLNWWHDQDDTNVGKPSPPATDKKGAYPLVMAHTEGYRLTYNDEEDRVAFRVSPKPYKKVKGHLRGRPEDLALIESALTEDEWSLGQAELLYRDGVYYLHVTVKTEIEVPEPEDADTLVGVDINERNIALTALNRETMDTLGTLVLDYGSVKAERQRYHTITKRCQEHGQHSIHHQLGEKEERYTEWVLHRMSRVVVEFAQQLSNPVIVFEDLSEIRDAIKYGTYMNRRLHKLPFHKFEQQVRYKATWNQIPCEAVESPYNSKSCSCCGHRGYRQGRRFRCTNDSCAVQQDHADRNASVNVAWRAWAKHAGVDVESVNYRTHKTQPQIRLVRLAGSGRSVNRPSSSREIASRGVLTT</sequence>
<organism evidence="4 5">
    <name type="scientific">Haloprofundus marisrubri</name>
    <dbReference type="NCBI Taxonomy" id="1514971"/>
    <lineage>
        <taxon>Archaea</taxon>
        <taxon>Methanobacteriati</taxon>
        <taxon>Methanobacteriota</taxon>
        <taxon>Stenosarchaea group</taxon>
        <taxon>Halobacteria</taxon>
        <taxon>Halobacteriales</taxon>
        <taxon>Haloferacaceae</taxon>
        <taxon>Haloprofundus</taxon>
    </lineage>
</organism>
<evidence type="ECO:0000313" key="5">
    <source>
        <dbReference type="Proteomes" id="UP000054387"/>
    </source>
</evidence>
<keyword evidence="1" id="KW-0238">DNA-binding</keyword>
<name>A0A0W1RCL6_9EURY</name>
<dbReference type="RefSeq" id="WP_058580178.1">
    <property type="nucleotide sequence ID" value="NZ_LOPU01000004.1"/>
</dbReference>
<dbReference type="NCBIfam" id="NF040570">
    <property type="entry name" value="guided_TnpB"/>
    <property type="match status" value="1"/>
</dbReference>
<dbReference type="GO" id="GO:0003677">
    <property type="term" value="F:DNA binding"/>
    <property type="evidence" value="ECO:0007669"/>
    <property type="project" value="UniProtKB-KW"/>
</dbReference>
<accession>A0A0W1RCL6</accession>